<keyword evidence="4 5" id="KW-0472">Membrane</keyword>
<dbReference type="Pfam" id="PF04116">
    <property type="entry name" value="FA_hydroxylase"/>
    <property type="match status" value="1"/>
</dbReference>
<evidence type="ECO:0000256" key="2">
    <source>
        <dbReference type="ARBA" id="ARBA00022692"/>
    </source>
</evidence>
<keyword evidence="2 5" id="KW-0812">Transmembrane</keyword>
<comment type="subcellular location">
    <subcellularLocation>
        <location evidence="1">Membrane</location>
    </subcellularLocation>
</comment>
<feature type="transmembrane region" description="Helical" evidence="5">
    <location>
        <begin position="12"/>
        <end position="33"/>
    </location>
</feature>
<name>A0AAU8A4B1_9BURK</name>
<accession>A0AAU8A4B1</accession>
<feature type="transmembrane region" description="Helical" evidence="5">
    <location>
        <begin position="192"/>
        <end position="215"/>
    </location>
</feature>
<dbReference type="EMBL" id="CP099959">
    <property type="protein sequence ID" value="XCC58440.1"/>
    <property type="molecule type" value="Genomic_DNA"/>
</dbReference>
<organism evidence="7">
    <name type="scientific">Polynucleobacter sp. UK-FUSCHL-C3</name>
    <dbReference type="NCBI Taxonomy" id="2955208"/>
    <lineage>
        <taxon>Bacteria</taxon>
        <taxon>Pseudomonadati</taxon>
        <taxon>Pseudomonadota</taxon>
        <taxon>Betaproteobacteria</taxon>
        <taxon>Burkholderiales</taxon>
        <taxon>Burkholderiaceae</taxon>
        <taxon>Polynucleobacter</taxon>
    </lineage>
</organism>
<keyword evidence="3 5" id="KW-1133">Transmembrane helix</keyword>
<reference evidence="7" key="1">
    <citation type="submission" date="2022-06" db="EMBL/GenBank/DDBJ databases">
        <title>New Polynucleobacter species.</title>
        <authorList>
            <person name="Hahn M.W."/>
        </authorList>
    </citation>
    <scope>NUCLEOTIDE SEQUENCE</scope>
    <source>
        <strain evidence="7">UK-FUSCHL-C3</strain>
    </source>
</reference>
<proteinExistence type="predicted"/>
<dbReference type="AlphaFoldDB" id="A0AAU8A4B1"/>
<protein>
    <submittedName>
        <fullName evidence="7">Sterol desaturase family protein</fullName>
    </submittedName>
</protein>
<evidence type="ECO:0000313" key="7">
    <source>
        <dbReference type="EMBL" id="XCC58440.1"/>
    </source>
</evidence>
<dbReference type="InterPro" id="IPR050307">
    <property type="entry name" value="Sterol_Desaturase_Related"/>
</dbReference>
<gene>
    <name evidence="7" type="ORF">NKE59_03905</name>
</gene>
<feature type="transmembrane region" description="Helical" evidence="5">
    <location>
        <begin position="84"/>
        <end position="109"/>
    </location>
</feature>
<dbReference type="GO" id="GO:0008610">
    <property type="term" value="P:lipid biosynthetic process"/>
    <property type="evidence" value="ECO:0007669"/>
    <property type="project" value="InterPro"/>
</dbReference>
<sequence length="331" mass="38560">MRFLEQIQEAYSSLHGMLYAHVVEPILFAMGWMAWAEDVFDGTEWFLSGCIQLLIIAVIFRTWEKFWPAEQQKNSAPNVRIDMLYTLIHRLGVFHGIFFLLFAGIFFQISSLLHDIRFERLIVENWVPGFTSIPIVSFFIYLILLDFIDYLYHRASHRIHWWWQLHALHHSQTTMTAWSDDRNHLLDDVMRAIVFAFFALLFGVPPGQFIFLVVISQLIQSWQHANLKVHLGWARYLIVSPLFHRYHHAVGFGHDAPGKPGVLGGCNFGVLFPWWDIAFGTAVFVDKAYPTGVRNLTVSNNLLVQQWQGLRHSLQQLFTSRSQVHQSNEVH</sequence>
<feature type="transmembrane region" description="Helical" evidence="5">
    <location>
        <begin position="129"/>
        <end position="152"/>
    </location>
</feature>
<dbReference type="RefSeq" id="WP_353439675.1">
    <property type="nucleotide sequence ID" value="NZ_CP099959.1"/>
</dbReference>
<dbReference type="GO" id="GO:0016020">
    <property type="term" value="C:membrane"/>
    <property type="evidence" value="ECO:0007669"/>
    <property type="project" value="UniProtKB-SubCell"/>
</dbReference>
<evidence type="ECO:0000256" key="5">
    <source>
        <dbReference type="SAM" id="Phobius"/>
    </source>
</evidence>
<dbReference type="InterPro" id="IPR006694">
    <property type="entry name" value="Fatty_acid_hydroxylase"/>
</dbReference>
<dbReference type="PANTHER" id="PTHR11863">
    <property type="entry name" value="STEROL DESATURASE"/>
    <property type="match status" value="1"/>
</dbReference>
<evidence type="ECO:0000256" key="4">
    <source>
        <dbReference type="ARBA" id="ARBA00023136"/>
    </source>
</evidence>
<evidence type="ECO:0000256" key="3">
    <source>
        <dbReference type="ARBA" id="ARBA00022989"/>
    </source>
</evidence>
<dbReference type="GO" id="GO:0005506">
    <property type="term" value="F:iron ion binding"/>
    <property type="evidence" value="ECO:0007669"/>
    <property type="project" value="InterPro"/>
</dbReference>
<feature type="domain" description="Fatty acid hydroxylase" evidence="6">
    <location>
        <begin position="138"/>
        <end position="281"/>
    </location>
</feature>
<evidence type="ECO:0000259" key="6">
    <source>
        <dbReference type="Pfam" id="PF04116"/>
    </source>
</evidence>
<dbReference type="GO" id="GO:0016491">
    <property type="term" value="F:oxidoreductase activity"/>
    <property type="evidence" value="ECO:0007669"/>
    <property type="project" value="InterPro"/>
</dbReference>
<evidence type="ECO:0000256" key="1">
    <source>
        <dbReference type="ARBA" id="ARBA00004370"/>
    </source>
</evidence>